<reference evidence="2" key="1">
    <citation type="submission" date="2016-01" db="EMBL/GenBank/DDBJ databases">
        <authorList>
            <person name="Mitreva M."/>
            <person name="Pepin K.H."/>
            <person name="Mihindukulasuriya K.A."/>
            <person name="Fulton R."/>
            <person name="Fronick C."/>
            <person name="O'Laughlin M."/>
            <person name="Miner T."/>
            <person name="Herter B."/>
            <person name="Rosa B.A."/>
            <person name="Cordes M."/>
            <person name="Tomlinson C."/>
            <person name="Wollam A."/>
            <person name="Palsikar V.B."/>
            <person name="Mardis E.R."/>
            <person name="Wilson R.K."/>
        </authorList>
    </citation>
    <scope>NUCLEOTIDE SEQUENCE [LARGE SCALE GENOMIC DNA]</scope>
    <source>
        <strain evidence="2">DNF00896</strain>
    </source>
</reference>
<sequence>MISGQAFIDVSPAPKVKGYATKYFLLERQLIWLSFLYSKSRKGADDISN</sequence>
<comment type="caution">
    <text evidence="1">The sequence shown here is derived from an EMBL/GenBank/DDBJ whole genome shotgun (WGS) entry which is preliminary data.</text>
</comment>
<dbReference type="AlphaFoldDB" id="A0A133ZGD9"/>
<proteinExistence type="predicted"/>
<dbReference type="STRING" id="467210.HMPREF1866_02347"/>
<dbReference type="Proteomes" id="UP000070394">
    <property type="component" value="Unassembled WGS sequence"/>
</dbReference>
<dbReference type="PATRIC" id="fig|467210.3.peg.2326"/>
<evidence type="ECO:0000313" key="1">
    <source>
        <dbReference type="EMBL" id="KXB54495.1"/>
    </source>
</evidence>
<protein>
    <submittedName>
        <fullName evidence="1">Uncharacterized protein</fullName>
    </submittedName>
</protein>
<dbReference type="EMBL" id="LSDA01000126">
    <property type="protein sequence ID" value="KXB54495.1"/>
    <property type="molecule type" value="Genomic_DNA"/>
</dbReference>
<keyword evidence="2" id="KW-1185">Reference proteome</keyword>
<organism evidence="1 2">
    <name type="scientific">Lachnoanaerobaculum saburreum</name>
    <dbReference type="NCBI Taxonomy" id="467210"/>
    <lineage>
        <taxon>Bacteria</taxon>
        <taxon>Bacillati</taxon>
        <taxon>Bacillota</taxon>
        <taxon>Clostridia</taxon>
        <taxon>Lachnospirales</taxon>
        <taxon>Lachnospiraceae</taxon>
        <taxon>Lachnoanaerobaculum</taxon>
    </lineage>
</organism>
<accession>A0A133ZGD9</accession>
<gene>
    <name evidence="1" type="ORF">HMPREF1866_02347</name>
</gene>
<evidence type="ECO:0000313" key="2">
    <source>
        <dbReference type="Proteomes" id="UP000070394"/>
    </source>
</evidence>
<name>A0A133ZGD9_9FIRM</name>